<dbReference type="AlphaFoldDB" id="A0A847SIP8"/>
<organism evidence="5 6">
    <name type="scientific">Leeia aquatica</name>
    <dbReference type="NCBI Taxonomy" id="2725557"/>
    <lineage>
        <taxon>Bacteria</taxon>
        <taxon>Pseudomonadati</taxon>
        <taxon>Pseudomonadota</taxon>
        <taxon>Betaproteobacteria</taxon>
        <taxon>Neisseriales</taxon>
        <taxon>Leeiaceae</taxon>
        <taxon>Leeia</taxon>
    </lineage>
</organism>
<dbReference type="PANTHER" id="PTHR47894">
    <property type="entry name" value="HTH-TYPE TRANSCRIPTIONAL REGULATOR GADX"/>
    <property type="match status" value="1"/>
</dbReference>
<feature type="domain" description="HTH araC/xylS-type" evidence="4">
    <location>
        <begin position="154"/>
        <end position="253"/>
    </location>
</feature>
<proteinExistence type="predicted"/>
<evidence type="ECO:0000256" key="3">
    <source>
        <dbReference type="ARBA" id="ARBA00023163"/>
    </source>
</evidence>
<evidence type="ECO:0000259" key="4">
    <source>
        <dbReference type="PROSITE" id="PS01124"/>
    </source>
</evidence>
<evidence type="ECO:0000313" key="6">
    <source>
        <dbReference type="Proteomes" id="UP000587991"/>
    </source>
</evidence>
<dbReference type="Pfam" id="PF12833">
    <property type="entry name" value="HTH_18"/>
    <property type="match status" value="1"/>
</dbReference>
<evidence type="ECO:0000256" key="2">
    <source>
        <dbReference type="ARBA" id="ARBA00023125"/>
    </source>
</evidence>
<evidence type="ECO:0000313" key="5">
    <source>
        <dbReference type="EMBL" id="NLR75762.1"/>
    </source>
</evidence>
<dbReference type="PANTHER" id="PTHR47894:SF1">
    <property type="entry name" value="HTH-TYPE TRANSCRIPTIONAL REGULATOR VQSM"/>
    <property type="match status" value="1"/>
</dbReference>
<dbReference type="InterPro" id="IPR018060">
    <property type="entry name" value="HTH_AraC"/>
</dbReference>
<dbReference type="SUPFAM" id="SSF46689">
    <property type="entry name" value="Homeodomain-like"/>
    <property type="match status" value="1"/>
</dbReference>
<dbReference type="SMART" id="SM00342">
    <property type="entry name" value="HTH_ARAC"/>
    <property type="match status" value="1"/>
</dbReference>
<dbReference type="EMBL" id="JABAIM010000002">
    <property type="protein sequence ID" value="NLR75762.1"/>
    <property type="molecule type" value="Genomic_DNA"/>
</dbReference>
<comment type="caution">
    <text evidence="5">The sequence shown here is derived from an EMBL/GenBank/DDBJ whole genome shotgun (WGS) entry which is preliminary data.</text>
</comment>
<keyword evidence="6" id="KW-1185">Reference proteome</keyword>
<dbReference type="GO" id="GO:0003700">
    <property type="term" value="F:DNA-binding transcription factor activity"/>
    <property type="evidence" value="ECO:0007669"/>
    <property type="project" value="InterPro"/>
</dbReference>
<gene>
    <name evidence="5" type="ORF">HF682_11365</name>
</gene>
<keyword evidence="2" id="KW-0238">DNA-binding</keyword>
<accession>A0A847SIP8</accession>
<evidence type="ECO:0000256" key="1">
    <source>
        <dbReference type="ARBA" id="ARBA00023015"/>
    </source>
</evidence>
<dbReference type="GO" id="GO:0005829">
    <property type="term" value="C:cytosol"/>
    <property type="evidence" value="ECO:0007669"/>
    <property type="project" value="TreeGrafter"/>
</dbReference>
<dbReference type="Proteomes" id="UP000587991">
    <property type="component" value="Unassembled WGS sequence"/>
</dbReference>
<name>A0A847SIP8_9NEIS</name>
<keyword evidence="1" id="KW-0805">Transcription regulation</keyword>
<reference evidence="5 6" key="1">
    <citation type="submission" date="2020-04" db="EMBL/GenBank/DDBJ databases">
        <title>Draft genome of Leeia sp. IMCC25680.</title>
        <authorList>
            <person name="Song J."/>
            <person name="Cho J.-C."/>
        </authorList>
    </citation>
    <scope>NUCLEOTIDE SEQUENCE [LARGE SCALE GENOMIC DNA]</scope>
    <source>
        <strain evidence="5 6">IMCC25680</strain>
    </source>
</reference>
<keyword evidence="3" id="KW-0804">Transcription</keyword>
<sequence length="257" mass="29410">MYCYHALPLALQTEWHTPQQRLAYAVHSTLQGLVDHRQYLVQVQELEQRPTDTQLARQFRLLRLLDGNPLTSLFATGLPEATFLARWNQLQRWLQLGVKTWLDDRPSRVRRDSHIGPDDPLRPQVIAHFIDCWQHALPDAGLLSSHLQQLDLQQQATGELAQLLLYQPGLELAACAQTLGCSVRTLQRQLQSYGVPFARLRQAIRLQRATQALLTGTQGMTDIALDCGYFDAAHFNHQWKLSTGLTPQQYRSLHQLH</sequence>
<protein>
    <submittedName>
        <fullName evidence="5">AraC family transcriptional regulator</fullName>
    </submittedName>
</protein>
<dbReference type="PROSITE" id="PS01124">
    <property type="entry name" value="HTH_ARAC_FAMILY_2"/>
    <property type="match status" value="1"/>
</dbReference>
<dbReference type="GO" id="GO:0000976">
    <property type="term" value="F:transcription cis-regulatory region binding"/>
    <property type="evidence" value="ECO:0007669"/>
    <property type="project" value="TreeGrafter"/>
</dbReference>
<dbReference type="RefSeq" id="WP_168877406.1">
    <property type="nucleotide sequence ID" value="NZ_JABAIM010000002.1"/>
</dbReference>
<dbReference type="InterPro" id="IPR009057">
    <property type="entry name" value="Homeodomain-like_sf"/>
</dbReference>
<dbReference type="Gene3D" id="1.10.10.60">
    <property type="entry name" value="Homeodomain-like"/>
    <property type="match status" value="1"/>
</dbReference>